<dbReference type="Pfam" id="PF00202">
    <property type="entry name" value="Aminotran_3"/>
    <property type="match status" value="1"/>
</dbReference>
<dbReference type="InterPro" id="IPR005814">
    <property type="entry name" value="Aminotrans_3"/>
</dbReference>
<dbReference type="InterPro" id="IPR049704">
    <property type="entry name" value="Aminotrans_3_PPA_site"/>
</dbReference>
<dbReference type="CDD" id="cd00610">
    <property type="entry name" value="OAT_like"/>
    <property type="match status" value="1"/>
</dbReference>
<dbReference type="EMBL" id="JABFCX010000003">
    <property type="protein sequence ID" value="NNU16901.1"/>
    <property type="molecule type" value="Genomic_DNA"/>
</dbReference>
<dbReference type="GO" id="GO:0008483">
    <property type="term" value="F:transaminase activity"/>
    <property type="evidence" value="ECO:0007669"/>
    <property type="project" value="UniProtKB-KW"/>
</dbReference>
<proteinExistence type="inferred from homology"/>
<keyword evidence="4 7" id="KW-0808">Transferase</keyword>
<dbReference type="RefSeq" id="WP_173199809.1">
    <property type="nucleotide sequence ID" value="NZ_JABFCX010000003.1"/>
</dbReference>
<keyword evidence="3 7" id="KW-0032">Aminotransferase</keyword>
<gene>
    <name evidence="7" type="ORF">HK107_11285</name>
</gene>
<dbReference type="AlphaFoldDB" id="A0A7Y3RNN4"/>
<dbReference type="SUPFAM" id="SSF53383">
    <property type="entry name" value="PLP-dependent transferases"/>
    <property type="match status" value="1"/>
</dbReference>
<evidence type="ECO:0000313" key="8">
    <source>
        <dbReference type="Proteomes" id="UP000536835"/>
    </source>
</evidence>
<dbReference type="InterPro" id="IPR015421">
    <property type="entry name" value="PyrdxlP-dep_Trfase_major"/>
</dbReference>
<comment type="cofactor">
    <cofactor evidence="1">
        <name>pyridoxal 5'-phosphate</name>
        <dbReference type="ChEBI" id="CHEBI:597326"/>
    </cofactor>
</comment>
<accession>A0A7Y3RNN4</accession>
<evidence type="ECO:0000256" key="3">
    <source>
        <dbReference type="ARBA" id="ARBA00022576"/>
    </source>
</evidence>
<dbReference type="Proteomes" id="UP000536835">
    <property type="component" value="Unassembled WGS sequence"/>
</dbReference>
<dbReference type="InterPro" id="IPR050103">
    <property type="entry name" value="Class-III_PLP-dep_AT"/>
</dbReference>
<dbReference type="FunFam" id="3.40.640.10:FF:000013">
    <property type="entry name" value="4-aminobutyrate aminotransferase"/>
    <property type="match status" value="1"/>
</dbReference>
<keyword evidence="5 6" id="KW-0663">Pyridoxal phosphate</keyword>
<dbReference type="PIRSF" id="PIRSF000521">
    <property type="entry name" value="Transaminase_4ab_Lys_Orn"/>
    <property type="match status" value="1"/>
</dbReference>
<name>A0A7Y3RNN4_9PROT</name>
<evidence type="ECO:0000256" key="4">
    <source>
        <dbReference type="ARBA" id="ARBA00022679"/>
    </source>
</evidence>
<keyword evidence="8" id="KW-1185">Reference proteome</keyword>
<reference evidence="7 8" key="1">
    <citation type="submission" date="2020-05" db="EMBL/GenBank/DDBJ databases">
        <title>Parvularcula mediterraneae sp. nov., isolated from polypropylene straw from shallow seawater of the seashore of Laganas in Zakynthos island, Greece.</title>
        <authorList>
            <person name="Szabo I."/>
            <person name="Al-Omari J."/>
            <person name="Rado J."/>
            <person name="Szerdahelyi G.S."/>
        </authorList>
    </citation>
    <scope>NUCLEOTIDE SEQUENCE [LARGE SCALE GENOMIC DNA]</scope>
    <source>
        <strain evidence="7 8">ZS-1/3</strain>
    </source>
</reference>
<evidence type="ECO:0000256" key="5">
    <source>
        <dbReference type="ARBA" id="ARBA00022898"/>
    </source>
</evidence>
<dbReference type="PANTHER" id="PTHR11986">
    <property type="entry name" value="AMINOTRANSFERASE CLASS III"/>
    <property type="match status" value="1"/>
</dbReference>
<dbReference type="InterPro" id="IPR015424">
    <property type="entry name" value="PyrdxlP-dep_Trfase"/>
</dbReference>
<dbReference type="GO" id="GO:0030170">
    <property type="term" value="F:pyridoxal phosphate binding"/>
    <property type="evidence" value="ECO:0007669"/>
    <property type="project" value="InterPro"/>
</dbReference>
<evidence type="ECO:0000256" key="6">
    <source>
        <dbReference type="RuleBase" id="RU003560"/>
    </source>
</evidence>
<sequence>MADAGTNEYPTNELMVARRNEACPNGLPSKSGIYAAKAQGAELWDVEGKRYIDFIAGIGVLNVGHNHPKVMQAARDQMEKVVHTCFGVAQYEPYIELAERLNKLVSEAGGGKSNYKTMFMNTGSEATEHVCKFARRITGRPGLISFEGSFHGRTLLATALTGKSRPYKEGFGPLPGDVYHAPYPHEYKGMSTQGSLACLNHIFETSIHPSDVAAILIEPVQGEGGFVPAPREFLQGLRDICDQHGIMFIADEVQTGFARTGTMFAIEQSGVEPDFLVCAKSIAGGFPLSAVIGKTDLFDQIGPGGMGSTYGGNPVACAAALAVLDVIEEDGLLQRAEEIGAKVESRWNELAQGVGKGVFGDVRRVGAMAAVEMVTDGDPMKPNSDAAAKIQGRARELGLITLTAGKKAQVIRTHVPLVASDAIIDEGLDIFAQATKDVLGG</sequence>
<dbReference type="GO" id="GO:0042802">
    <property type="term" value="F:identical protein binding"/>
    <property type="evidence" value="ECO:0007669"/>
    <property type="project" value="TreeGrafter"/>
</dbReference>
<evidence type="ECO:0000313" key="7">
    <source>
        <dbReference type="EMBL" id="NNU16901.1"/>
    </source>
</evidence>
<comment type="similarity">
    <text evidence="2 6">Belongs to the class-III pyridoxal-phosphate-dependent aminotransferase family.</text>
</comment>
<protein>
    <submittedName>
        <fullName evidence="7">Aspartate aminotransferase family protein</fullName>
    </submittedName>
</protein>
<dbReference type="Gene3D" id="3.90.1150.10">
    <property type="entry name" value="Aspartate Aminotransferase, domain 1"/>
    <property type="match status" value="1"/>
</dbReference>
<dbReference type="Gene3D" id="3.40.640.10">
    <property type="entry name" value="Type I PLP-dependent aspartate aminotransferase-like (Major domain)"/>
    <property type="match status" value="1"/>
</dbReference>
<evidence type="ECO:0000256" key="1">
    <source>
        <dbReference type="ARBA" id="ARBA00001933"/>
    </source>
</evidence>
<organism evidence="7 8">
    <name type="scientific">Parvularcula mediterranea</name>
    <dbReference type="NCBI Taxonomy" id="2732508"/>
    <lineage>
        <taxon>Bacteria</taxon>
        <taxon>Pseudomonadati</taxon>
        <taxon>Pseudomonadota</taxon>
        <taxon>Alphaproteobacteria</taxon>
        <taxon>Parvularculales</taxon>
        <taxon>Parvularculaceae</taxon>
        <taxon>Parvularcula</taxon>
    </lineage>
</organism>
<comment type="caution">
    <text evidence="7">The sequence shown here is derived from an EMBL/GenBank/DDBJ whole genome shotgun (WGS) entry which is preliminary data.</text>
</comment>
<evidence type="ECO:0000256" key="2">
    <source>
        <dbReference type="ARBA" id="ARBA00008954"/>
    </source>
</evidence>
<dbReference type="InterPro" id="IPR015422">
    <property type="entry name" value="PyrdxlP-dep_Trfase_small"/>
</dbReference>
<dbReference type="PROSITE" id="PS00600">
    <property type="entry name" value="AA_TRANSFER_CLASS_3"/>
    <property type="match status" value="1"/>
</dbReference>